<gene>
    <name evidence="2" type="ORF">EDC24_1261</name>
</gene>
<dbReference type="InterPro" id="IPR032710">
    <property type="entry name" value="NTF2-like_dom_sf"/>
</dbReference>
<keyword evidence="1" id="KW-0812">Transmembrane</keyword>
<accession>A0A3N5B9J9</accession>
<feature type="transmembrane region" description="Helical" evidence="1">
    <location>
        <begin position="9"/>
        <end position="29"/>
    </location>
</feature>
<organism evidence="2 3">
    <name type="scientific">Aquisalibacillus elongatus</name>
    <dbReference type="NCBI Taxonomy" id="485577"/>
    <lineage>
        <taxon>Bacteria</taxon>
        <taxon>Bacillati</taxon>
        <taxon>Bacillota</taxon>
        <taxon>Bacilli</taxon>
        <taxon>Bacillales</taxon>
        <taxon>Bacillaceae</taxon>
        <taxon>Aquisalibacillus</taxon>
    </lineage>
</organism>
<dbReference type="SUPFAM" id="SSF54427">
    <property type="entry name" value="NTF2-like"/>
    <property type="match status" value="1"/>
</dbReference>
<evidence type="ECO:0000313" key="3">
    <source>
        <dbReference type="Proteomes" id="UP000276443"/>
    </source>
</evidence>
<sequence length="153" mass="17889">MKRGNGKGIIVIGFAFVLIILFIVSFMNFSKSPEDEATEAVHQFYQFEQSASFGQSWELFHPLMKEKFEKSHYIQDRPHVFMNHFGVTTFSYQLSEPTEVSNWTMESGSNPIDGYRFTVSKSYDSKYGFFTIVKDIYVSNVQGKWLILWDYNQ</sequence>
<evidence type="ECO:0000313" key="2">
    <source>
        <dbReference type="EMBL" id="RPF54073.1"/>
    </source>
</evidence>
<keyword evidence="1" id="KW-1133">Transmembrane helix</keyword>
<evidence type="ECO:0008006" key="4">
    <source>
        <dbReference type="Google" id="ProtNLM"/>
    </source>
</evidence>
<keyword evidence="3" id="KW-1185">Reference proteome</keyword>
<keyword evidence="1" id="KW-0472">Membrane</keyword>
<proteinExistence type="predicted"/>
<name>A0A3N5B9J9_9BACI</name>
<dbReference type="Proteomes" id="UP000276443">
    <property type="component" value="Unassembled WGS sequence"/>
</dbReference>
<dbReference type="OrthoDB" id="2720594at2"/>
<comment type="caution">
    <text evidence="2">The sequence shown here is derived from an EMBL/GenBank/DDBJ whole genome shotgun (WGS) entry which is preliminary data.</text>
</comment>
<dbReference type="EMBL" id="RKRF01000008">
    <property type="protein sequence ID" value="RPF54073.1"/>
    <property type="molecule type" value="Genomic_DNA"/>
</dbReference>
<dbReference type="AlphaFoldDB" id="A0A3N5B9J9"/>
<dbReference type="RefSeq" id="WP_124220787.1">
    <property type="nucleotide sequence ID" value="NZ_RKRF01000008.1"/>
</dbReference>
<protein>
    <recommendedName>
        <fullName evidence="4">DUF4829 domain-containing protein</fullName>
    </recommendedName>
</protein>
<reference evidence="2 3" key="1">
    <citation type="submission" date="2018-11" db="EMBL/GenBank/DDBJ databases">
        <title>Genomic Encyclopedia of Type Strains, Phase IV (KMG-IV): sequencing the most valuable type-strain genomes for metagenomic binning, comparative biology and taxonomic classification.</title>
        <authorList>
            <person name="Goeker M."/>
        </authorList>
    </citation>
    <scope>NUCLEOTIDE SEQUENCE [LARGE SCALE GENOMIC DNA]</scope>
    <source>
        <strain evidence="2 3">DSM 18090</strain>
    </source>
</reference>
<evidence type="ECO:0000256" key="1">
    <source>
        <dbReference type="SAM" id="Phobius"/>
    </source>
</evidence>